<gene>
    <name evidence="1" type="ORF">HDF08_002198</name>
</gene>
<sequence>MSEMTDEKNLENKLNKLAVRVARIEAVADFLTKHKGMASRCTLKQLSTGVGLYFEDKAYLRPVGDIPVALQLENHVDNDAPNPAKRRIMCADVVKLTDKQLAQVFAKVKIKL</sequence>
<proteinExistence type="predicted"/>
<dbReference type="EMBL" id="JACCCU010000001">
    <property type="protein sequence ID" value="NYF90131.1"/>
    <property type="molecule type" value="Genomic_DNA"/>
</dbReference>
<name>A0A852VFW6_9BACT</name>
<protein>
    <submittedName>
        <fullName evidence="1">Uncharacterized protein</fullName>
    </submittedName>
</protein>
<reference evidence="1 2" key="1">
    <citation type="submission" date="2020-07" db="EMBL/GenBank/DDBJ databases">
        <title>Genomic Encyclopedia of Type Strains, Phase IV (KMG-V): Genome sequencing to study the core and pangenomes of soil and plant-associated prokaryotes.</title>
        <authorList>
            <person name="Whitman W."/>
        </authorList>
    </citation>
    <scope>NUCLEOTIDE SEQUENCE [LARGE SCALE GENOMIC DNA]</scope>
    <source>
        <strain evidence="1 2">M8UP22</strain>
    </source>
</reference>
<dbReference type="AlphaFoldDB" id="A0A852VFW6"/>
<accession>A0A852VFW6</accession>
<organism evidence="1 2">
    <name type="scientific">Tunturiibacter lichenicola</name>
    <dbReference type="NCBI Taxonomy" id="2051959"/>
    <lineage>
        <taxon>Bacteria</taxon>
        <taxon>Pseudomonadati</taxon>
        <taxon>Acidobacteriota</taxon>
        <taxon>Terriglobia</taxon>
        <taxon>Terriglobales</taxon>
        <taxon>Acidobacteriaceae</taxon>
        <taxon>Tunturiibacter</taxon>
    </lineage>
</organism>
<evidence type="ECO:0000313" key="2">
    <source>
        <dbReference type="Proteomes" id="UP000564385"/>
    </source>
</evidence>
<comment type="caution">
    <text evidence="1">The sequence shown here is derived from an EMBL/GenBank/DDBJ whole genome shotgun (WGS) entry which is preliminary data.</text>
</comment>
<evidence type="ECO:0000313" key="1">
    <source>
        <dbReference type="EMBL" id="NYF90131.1"/>
    </source>
</evidence>
<dbReference type="Proteomes" id="UP000564385">
    <property type="component" value="Unassembled WGS sequence"/>
</dbReference>